<comment type="caution">
    <text evidence="3">The sequence shown here is derived from an EMBL/GenBank/DDBJ whole genome shotgun (WGS) entry which is preliminary data.</text>
</comment>
<sequence>MRRGFRTTAVAIGLAVVALSSGCAAMNDGSVAPELGADARIGARQTMHRAVDWKGTAAVHRLDATWTDSCGHASNSGFFQPASGTTCRIDAGAVYTIDGADTPVDAVRIVGPALRAGGLTDEDFVAQAIQPDGSTPSLVDIGGRQSIALGSDLGQDRFAVVRVRGWDGSLGLWQSEGSSVVQSAPGLGVDRRDDAVRASGADYVLVVTHSAAYFTSYDNEAPEPSAPRPSVPPCFSGSNDCVGG</sequence>
<keyword evidence="4" id="KW-1185">Reference proteome</keyword>
<dbReference type="EMBL" id="JBBLYY010000020">
    <property type="protein sequence ID" value="MEK0170470.1"/>
    <property type="molecule type" value="Genomic_DNA"/>
</dbReference>
<name>A0ABU8Y6K4_9MICO</name>
<proteinExistence type="predicted"/>
<evidence type="ECO:0000313" key="4">
    <source>
        <dbReference type="Proteomes" id="UP001370299"/>
    </source>
</evidence>
<evidence type="ECO:0000256" key="2">
    <source>
        <dbReference type="SAM" id="SignalP"/>
    </source>
</evidence>
<evidence type="ECO:0000313" key="3">
    <source>
        <dbReference type="EMBL" id="MEK0170470.1"/>
    </source>
</evidence>
<keyword evidence="2" id="KW-0732">Signal</keyword>
<reference evidence="3 4" key="1">
    <citation type="submission" date="2024-03" db="EMBL/GenBank/DDBJ databases">
        <title>Whole genomes of four grape xylem sap localized bacterial endophytes.</title>
        <authorList>
            <person name="Kumar G."/>
            <person name="Savka M.A."/>
        </authorList>
    </citation>
    <scope>NUCLEOTIDE SEQUENCE [LARGE SCALE GENOMIC DNA]</scope>
    <source>
        <strain evidence="3 4">RIT_GXS8</strain>
    </source>
</reference>
<feature type="signal peptide" evidence="2">
    <location>
        <begin position="1"/>
        <end position="25"/>
    </location>
</feature>
<accession>A0ABU8Y6K4</accession>
<dbReference type="Proteomes" id="UP001370299">
    <property type="component" value="Unassembled WGS sequence"/>
</dbReference>
<evidence type="ECO:0000256" key="1">
    <source>
        <dbReference type="SAM" id="MobiDB-lite"/>
    </source>
</evidence>
<dbReference type="PROSITE" id="PS51257">
    <property type="entry name" value="PROKAR_LIPOPROTEIN"/>
    <property type="match status" value="1"/>
</dbReference>
<protein>
    <recommendedName>
        <fullName evidence="5">Lipoprotein</fullName>
    </recommendedName>
</protein>
<evidence type="ECO:0008006" key="5">
    <source>
        <dbReference type="Google" id="ProtNLM"/>
    </source>
</evidence>
<feature type="chain" id="PRO_5047496426" description="Lipoprotein" evidence="2">
    <location>
        <begin position="26"/>
        <end position="244"/>
    </location>
</feature>
<feature type="region of interest" description="Disordered" evidence="1">
    <location>
        <begin position="219"/>
        <end position="244"/>
    </location>
</feature>
<organism evidence="3 4">
    <name type="scientific">Curtobacterium citreum</name>
    <dbReference type="NCBI Taxonomy" id="2036"/>
    <lineage>
        <taxon>Bacteria</taxon>
        <taxon>Bacillati</taxon>
        <taxon>Actinomycetota</taxon>
        <taxon>Actinomycetes</taxon>
        <taxon>Micrococcales</taxon>
        <taxon>Microbacteriaceae</taxon>
        <taxon>Curtobacterium</taxon>
    </lineage>
</organism>
<dbReference type="RefSeq" id="WP_340197708.1">
    <property type="nucleotide sequence ID" value="NZ_JBBKAP010000075.1"/>
</dbReference>
<gene>
    <name evidence="3" type="ORF">WMN62_03210</name>
</gene>